<comment type="caution">
    <text evidence="1">The sequence shown here is derived from an EMBL/GenBank/DDBJ whole genome shotgun (WGS) entry which is preliminary data.</text>
</comment>
<evidence type="ECO:0000313" key="1">
    <source>
        <dbReference type="EMBL" id="KAJ5216077.1"/>
    </source>
</evidence>
<protein>
    <recommendedName>
        <fullName evidence="3">Chlorophyllase</fullName>
    </recommendedName>
</protein>
<reference evidence="1" key="1">
    <citation type="submission" date="2022-12" db="EMBL/GenBank/DDBJ databases">
        <authorList>
            <person name="Petersen C."/>
        </authorList>
    </citation>
    <scope>NUCLEOTIDE SEQUENCE</scope>
    <source>
        <strain evidence="1">IBT 15544</strain>
    </source>
</reference>
<dbReference type="EMBL" id="JAPQKR010000005">
    <property type="protein sequence ID" value="KAJ5216077.1"/>
    <property type="molecule type" value="Genomic_DNA"/>
</dbReference>
<dbReference type="Proteomes" id="UP001150904">
    <property type="component" value="Unassembled WGS sequence"/>
</dbReference>
<proteinExistence type="predicted"/>
<name>A0A9W9TAY0_9EURO</name>
<dbReference type="GO" id="GO:0017000">
    <property type="term" value="P:antibiotic biosynthetic process"/>
    <property type="evidence" value="ECO:0007669"/>
    <property type="project" value="UniProtKB-ARBA"/>
</dbReference>
<dbReference type="GO" id="GO:0072330">
    <property type="term" value="P:monocarboxylic acid biosynthetic process"/>
    <property type="evidence" value="ECO:0007669"/>
    <property type="project" value="UniProtKB-ARBA"/>
</dbReference>
<reference evidence="1" key="2">
    <citation type="journal article" date="2023" name="IMA Fungus">
        <title>Comparative genomic study of the Penicillium genus elucidates a diverse pangenome and 15 lateral gene transfer events.</title>
        <authorList>
            <person name="Petersen C."/>
            <person name="Sorensen T."/>
            <person name="Nielsen M.R."/>
            <person name="Sondergaard T.E."/>
            <person name="Sorensen J.L."/>
            <person name="Fitzpatrick D.A."/>
            <person name="Frisvad J.C."/>
            <person name="Nielsen K.L."/>
        </authorList>
    </citation>
    <scope>NUCLEOTIDE SEQUENCE</scope>
    <source>
        <strain evidence="1">IBT 15544</strain>
    </source>
</reference>
<dbReference type="Gene3D" id="3.40.50.1820">
    <property type="entry name" value="alpha/beta hydrolase"/>
    <property type="match status" value="1"/>
</dbReference>
<dbReference type="InterPro" id="IPR029058">
    <property type="entry name" value="AB_hydrolase_fold"/>
</dbReference>
<keyword evidence="2" id="KW-1185">Reference proteome</keyword>
<dbReference type="PANTHER" id="PTHR33428">
    <property type="entry name" value="CHLOROPHYLLASE-2, CHLOROPLASTIC"/>
    <property type="match status" value="1"/>
</dbReference>
<gene>
    <name evidence="1" type="ORF">N7498_002484</name>
</gene>
<dbReference type="OrthoDB" id="2363873at2759"/>
<dbReference type="GeneID" id="83176847"/>
<organism evidence="1 2">
    <name type="scientific">Penicillium cinerascens</name>
    <dbReference type="NCBI Taxonomy" id="70096"/>
    <lineage>
        <taxon>Eukaryota</taxon>
        <taxon>Fungi</taxon>
        <taxon>Dikarya</taxon>
        <taxon>Ascomycota</taxon>
        <taxon>Pezizomycotina</taxon>
        <taxon>Eurotiomycetes</taxon>
        <taxon>Eurotiomycetidae</taxon>
        <taxon>Eurotiales</taxon>
        <taxon>Aspergillaceae</taxon>
        <taxon>Penicillium</taxon>
    </lineage>
</organism>
<evidence type="ECO:0008006" key="3">
    <source>
        <dbReference type="Google" id="ProtNLM"/>
    </source>
</evidence>
<accession>A0A9W9TAY0</accession>
<dbReference type="RefSeq" id="XP_058311890.1">
    <property type="nucleotide sequence ID" value="XM_058449546.1"/>
</dbReference>
<evidence type="ECO:0000313" key="2">
    <source>
        <dbReference type="Proteomes" id="UP001150904"/>
    </source>
</evidence>
<dbReference type="PANTHER" id="PTHR33428:SF14">
    <property type="entry name" value="CARBOXYLESTERASE TYPE B DOMAIN-CONTAINING PROTEIN"/>
    <property type="match status" value="1"/>
</dbReference>
<sequence>MAIHQSTDSCLPDFQDHALIGDADQIPVSAPTPIVSVSPIILPAPDRIVDLHLRVTAPVIGDELPIILLSHGQGKSNNLSSLNGYGPVANFWASHGFVVIQPTHLSSKSLNLGPDTSSDAPFFWRSRVEDMKLILDELYTIEDDFPQIQGRLDHSRIVAVGHCMGGHTVSMLLGARMIDPEDGTEVDLIEPRVKAGILLAAPGDGRGGEGLGEVLRDTFLKYHSHAEMTTPALVVIGDSDVPDLISRGPEYHADAYYSSKGPKSLLTVTGGKHGLGGVAGYDTAEAADDESPERLAMVQRLTWAYLRSRLYPEDPAWSEACFVLQKLPGLGRAEMKRV</sequence>
<dbReference type="AlphaFoldDB" id="A0A9W9TAY0"/>
<dbReference type="SUPFAM" id="SSF53474">
    <property type="entry name" value="alpha/beta-Hydrolases"/>
    <property type="match status" value="1"/>
</dbReference>